<comment type="caution">
    <text evidence="2">The sequence shown here is derived from an EMBL/GenBank/DDBJ whole genome shotgun (WGS) entry which is preliminary data.</text>
</comment>
<evidence type="ECO:0000313" key="3">
    <source>
        <dbReference type="Proteomes" id="UP000750711"/>
    </source>
</evidence>
<keyword evidence="1" id="KW-0812">Transmembrane</keyword>
<proteinExistence type="predicted"/>
<gene>
    <name evidence="2" type="ORF">GP486_008436</name>
</gene>
<evidence type="ECO:0000256" key="1">
    <source>
        <dbReference type="SAM" id="Phobius"/>
    </source>
</evidence>
<evidence type="ECO:0000313" key="2">
    <source>
        <dbReference type="EMBL" id="KAH0545599.1"/>
    </source>
</evidence>
<dbReference type="AlphaFoldDB" id="A0A9P8I985"/>
<sequence length="123" mass="12220">MTSKAGTFFIVFFVLLIVFAVAYVAFTQLRARRLGLPPPTLSSYNPFHSLSSSSAGYGSPRRGGALGWISDKVNALRKNGGVGGGGGGGGGGRTADGAYEASLGYGGGGARGNGGGGGARRGF</sequence>
<keyword evidence="3" id="KW-1185">Reference proteome</keyword>
<accession>A0A9P8I985</accession>
<dbReference type="EMBL" id="JAGHQM010003250">
    <property type="protein sequence ID" value="KAH0545599.1"/>
    <property type="molecule type" value="Genomic_DNA"/>
</dbReference>
<protein>
    <submittedName>
        <fullName evidence="2">Uncharacterized protein</fullName>
    </submittedName>
</protein>
<dbReference type="Proteomes" id="UP000750711">
    <property type="component" value="Unassembled WGS sequence"/>
</dbReference>
<organism evidence="2 3">
    <name type="scientific">Trichoglossum hirsutum</name>
    <dbReference type="NCBI Taxonomy" id="265104"/>
    <lineage>
        <taxon>Eukaryota</taxon>
        <taxon>Fungi</taxon>
        <taxon>Dikarya</taxon>
        <taxon>Ascomycota</taxon>
        <taxon>Pezizomycotina</taxon>
        <taxon>Geoglossomycetes</taxon>
        <taxon>Geoglossales</taxon>
        <taxon>Geoglossaceae</taxon>
        <taxon>Trichoglossum</taxon>
    </lineage>
</organism>
<keyword evidence="1" id="KW-0472">Membrane</keyword>
<feature type="non-terminal residue" evidence="2">
    <location>
        <position position="123"/>
    </location>
</feature>
<reference evidence="2" key="1">
    <citation type="submission" date="2021-03" db="EMBL/GenBank/DDBJ databases">
        <title>Comparative genomics and phylogenomic investigation of the class Geoglossomycetes provide insights into ecological specialization and systematics.</title>
        <authorList>
            <person name="Melie T."/>
            <person name="Pirro S."/>
            <person name="Miller A.N."/>
            <person name="Quandt A."/>
        </authorList>
    </citation>
    <scope>NUCLEOTIDE SEQUENCE</scope>
    <source>
        <strain evidence="2">CAQ_001_2017</strain>
    </source>
</reference>
<name>A0A9P8I985_9PEZI</name>
<keyword evidence="1" id="KW-1133">Transmembrane helix</keyword>
<feature type="transmembrane region" description="Helical" evidence="1">
    <location>
        <begin position="6"/>
        <end position="26"/>
    </location>
</feature>